<evidence type="ECO:0008006" key="5">
    <source>
        <dbReference type="Google" id="ProtNLM"/>
    </source>
</evidence>
<dbReference type="GO" id="GO:0003677">
    <property type="term" value="F:DNA binding"/>
    <property type="evidence" value="ECO:0007669"/>
    <property type="project" value="UniProtKB-KW"/>
</dbReference>
<keyword evidence="1" id="KW-0680">Restriction system</keyword>
<dbReference type="EMBL" id="CP060789">
    <property type="protein sequence ID" value="QNP55868.1"/>
    <property type="molecule type" value="Genomic_DNA"/>
</dbReference>
<evidence type="ECO:0000313" key="4">
    <source>
        <dbReference type="Proteomes" id="UP000516117"/>
    </source>
</evidence>
<reference evidence="3 4" key="1">
    <citation type="submission" date="2020-08" db="EMBL/GenBank/DDBJ databases">
        <title>Genome sequence of Tessaracoccus defluvii JCM 17540T.</title>
        <authorList>
            <person name="Hyun D.-W."/>
            <person name="Bae J.-W."/>
        </authorList>
    </citation>
    <scope>NUCLEOTIDE SEQUENCE [LARGE SCALE GENOMIC DNA]</scope>
    <source>
        <strain evidence="3 4">JCM 17540</strain>
    </source>
</reference>
<accession>A0A7H0H5Q2</accession>
<dbReference type="Gene3D" id="3.90.220.20">
    <property type="entry name" value="DNA methylase specificity domains"/>
    <property type="match status" value="2"/>
</dbReference>
<keyword evidence="2" id="KW-0238">DNA-binding</keyword>
<dbReference type="KEGG" id="tdf:H9L22_17460"/>
<sequence>MREGWDRLQFHDVVTLDVRKTSVLDGKEYPIVGVLAYGRGLLYRDPVSRASTSYRELNSIRPNQLIFSKLKAFEGAITVAPGDLAESYASSEFPTFTATARVLPAFLRLMTQRSELWKAMAANSRGLGGRRERLNPIDFLAMSASFPPLPEQQRIVDLMGTLDDTIAAAELRLQAAVDQLRSLRALTFAAGKFTTGRDAFDILIGVQRNPTRAGGARQIRYLRSANVTFGRLNLSDVYEMSFSPQEQAKYSLIPGDVLVSEGSASEAAVGAPCRWIGELEGPVCFQNTLLRYRARPHVSSPSFVDHWCAWAYESGHFREVAGGSNIKHIGARRAEQMQVRLLPFDDQETAMAPLDAAGDIVRMAQDHVATLAQVRSAILAALLTGEHEIPESYDELMGVAS</sequence>
<proteinExistence type="predicted"/>
<dbReference type="AlphaFoldDB" id="A0A7H0H5Q2"/>
<keyword evidence="4" id="KW-1185">Reference proteome</keyword>
<dbReference type="SUPFAM" id="SSF116734">
    <property type="entry name" value="DNA methylase specificity domain"/>
    <property type="match status" value="2"/>
</dbReference>
<dbReference type="PANTHER" id="PTHR30408">
    <property type="entry name" value="TYPE-1 RESTRICTION ENZYME ECOKI SPECIFICITY PROTEIN"/>
    <property type="match status" value="1"/>
</dbReference>
<protein>
    <recommendedName>
        <fullName evidence="5">Restriction endonuclease subunit S</fullName>
    </recommendedName>
</protein>
<dbReference type="InterPro" id="IPR052021">
    <property type="entry name" value="Type-I_RS_S_subunit"/>
</dbReference>
<dbReference type="PANTHER" id="PTHR30408:SF12">
    <property type="entry name" value="TYPE I RESTRICTION ENZYME MJAVIII SPECIFICITY SUBUNIT"/>
    <property type="match status" value="1"/>
</dbReference>
<dbReference type="REBASE" id="443434">
    <property type="entry name" value="S.Tde17540ORF17455P"/>
</dbReference>
<organism evidence="3 4">
    <name type="scientific">Tessaracoccus defluvii</name>
    <dbReference type="NCBI Taxonomy" id="1285901"/>
    <lineage>
        <taxon>Bacteria</taxon>
        <taxon>Bacillati</taxon>
        <taxon>Actinomycetota</taxon>
        <taxon>Actinomycetes</taxon>
        <taxon>Propionibacteriales</taxon>
        <taxon>Propionibacteriaceae</taxon>
        <taxon>Tessaracoccus</taxon>
    </lineage>
</organism>
<gene>
    <name evidence="3" type="ORF">H9L22_17460</name>
</gene>
<evidence type="ECO:0000313" key="3">
    <source>
        <dbReference type="EMBL" id="QNP55868.1"/>
    </source>
</evidence>
<dbReference type="GO" id="GO:0009307">
    <property type="term" value="P:DNA restriction-modification system"/>
    <property type="evidence" value="ECO:0007669"/>
    <property type="project" value="UniProtKB-KW"/>
</dbReference>
<evidence type="ECO:0000256" key="1">
    <source>
        <dbReference type="ARBA" id="ARBA00022747"/>
    </source>
</evidence>
<dbReference type="InterPro" id="IPR044946">
    <property type="entry name" value="Restrct_endonuc_typeI_TRD_sf"/>
</dbReference>
<dbReference type="RefSeq" id="WP_187720992.1">
    <property type="nucleotide sequence ID" value="NZ_BAABBL010000021.1"/>
</dbReference>
<name>A0A7H0H5Q2_9ACTN</name>
<dbReference type="Proteomes" id="UP000516117">
    <property type="component" value="Chromosome"/>
</dbReference>
<evidence type="ECO:0000256" key="2">
    <source>
        <dbReference type="ARBA" id="ARBA00023125"/>
    </source>
</evidence>